<name>A0A2G9TVX9_TELCI</name>
<keyword evidence="2" id="KW-0812">Transmembrane</keyword>
<keyword evidence="2" id="KW-0472">Membrane</keyword>
<keyword evidence="2" id="KW-1133">Transmembrane helix</keyword>
<organism evidence="3 4">
    <name type="scientific">Teladorsagia circumcincta</name>
    <name type="common">Brown stomach worm</name>
    <name type="synonym">Ostertagia circumcincta</name>
    <dbReference type="NCBI Taxonomy" id="45464"/>
    <lineage>
        <taxon>Eukaryota</taxon>
        <taxon>Metazoa</taxon>
        <taxon>Ecdysozoa</taxon>
        <taxon>Nematoda</taxon>
        <taxon>Chromadorea</taxon>
        <taxon>Rhabditida</taxon>
        <taxon>Rhabditina</taxon>
        <taxon>Rhabditomorpha</taxon>
        <taxon>Strongyloidea</taxon>
        <taxon>Trichostrongylidae</taxon>
        <taxon>Teladorsagia</taxon>
    </lineage>
</organism>
<proteinExistence type="predicted"/>
<accession>A0A2G9TVX9</accession>
<dbReference type="EMBL" id="KZ352453">
    <property type="protein sequence ID" value="PIO62179.1"/>
    <property type="molecule type" value="Genomic_DNA"/>
</dbReference>
<evidence type="ECO:0000313" key="3">
    <source>
        <dbReference type="EMBL" id="PIO62179.1"/>
    </source>
</evidence>
<protein>
    <submittedName>
        <fullName evidence="3">Uncharacterized protein</fullName>
    </submittedName>
</protein>
<feature type="non-terminal residue" evidence="3">
    <location>
        <position position="1"/>
    </location>
</feature>
<evidence type="ECO:0000256" key="1">
    <source>
        <dbReference type="SAM" id="MobiDB-lite"/>
    </source>
</evidence>
<evidence type="ECO:0000313" key="4">
    <source>
        <dbReference type="Proteomes" id="UP000230423"/>
    </source>
</evidence>
<feature type="region of interest" description="Disordered" evidence="1">
    <location>
        <begin position="73"/>
        <end position="132"/>
    </location>
</feature>
<dbReference type="Proteomes" id="UP000230423">
    <property type="component" value="Unassembled WGS sequence"/>
</dbReference>
<sequence length="132" mass="14640">SGDKTITAEPVQNTTEVVAFKGVDQQPLDTSDEEDTKHQKTAMFLIIMGVLALIHVFLISLLILSCRCYVTRRGSQKTNKKTAGGGGRYSQMKQPQKVKKGPLGPGTDQQQSDTLDLWTDRRPSDTRLHPSR</sequence>
<feature type="transmembrane region" description="Helical" evidence="2">
    <location>
        <begin position="42"/>
        <end position="70"/>
    </location>
</feature>
<gene>
    <name evidence="3" type="ORF">TELCIR_16274</name>
</gene>
<dbReference type="AlphaFoldDB" id="A0A2G9TVX9"/>
<keyword evidence="4" id="KW-1185">Reference proteome</keyword>
<feature type="compositionally biased region" description="Basic and acidic residues" evidence="1">
    <location>
        <begin position="118"/>
        <end position="132"/>
    </location>
</feature>
<evidence type="ECO:0000256" key="2">
    <source>
        <dbReference type="SAM" id="Phobius"/>
    </source>
</evidence>
<reference evidence="3 4" key="1">
    <citation type="submission" date="2015-09" db="EMBL/GenBank/DDBJ databases">
        <title>Draft genome of the parasitic nematode Teladorsagia circumcincta isolate WARC Sus (inbred).</title>
        <authorList>
            <person name="Mitreva M."/>
        </authorList>
    </citation>
    <scope>NUCLEOTIDE SEQUENCE [LARGE SCALE GENOMIC DNA]</scope>
    <source>
        <strain evidence="3 4">S</strain>
    </source>
</reference>